<dbReference type="AlphaFoldDB" id="A0A2M6XUL7"/>
<evidence type="ECO:0000259" key="2">
    <source>
        <dbReference type="PROSITE" id="PS51841"/>
    </source>
</evidence>
<organism evidence="3 4">
    <name type="scientific">bacterium (Candidatus Gribaldobacteria) CG08_land_8_20_14_0_20_39_15</name>
    <dbReference type="NCBI Taxonomy" id="2014273"/>
    <lineage>
        <taxon>Bacteria</taxon>
        <taxon>Candidatus Gribaldobacteria</taxon>
    </lineage>
</organism>
<name>A0A2M6XUL7_9BACT</name>
<feature type="non-terminal residue" evidence="3">
    <location>
        <position position="1"/>
    </location>
</feature>
<accession>A0A2M6XUL7</accession>
<proteinExistence type="predicted"/>
<dbReference type="SUPFAM" id="SSF50998">
    <property type="entry name" value="Quinoprotein alcohol dehydrogenase-like"/>
    <property type="match status" value="1"/>
</dbReference>
<feature type="region of interest" description="Disordered" evidence="1">
    <location>
        <begin position="377"/>
        <end position="406"/>
    </location>
</feature>
<dbReference type="InterPro" id="IPR001322">
    <property type="entry name" value="Lamin_tail_dom"/>
</dbReference>
<dbReference type="SMART" id="SM00564">
    <property type="entry name" value="PQQ"/>
    <property type="match status" value="6"/>
</dbReference>
<dbReference type="PROSITE" id="PS51841">
    <property type="entry name" value="LTD"/>
    <property type="match status" value="1"/>
</dbReference>
<dbReference type="Proteomes" id="UP000229784">
    <property type="component" value="Unassembled WGS sequence"/>
</dbReference>
<dbReference type="InterPro" id="IPR015943">
    <property type="entry name" value="WD40/YVTN_repeat-like_dom_sf"/>
</dbReference>
<dbReference type="SUPFAM" id="SSF74853">
    <property type="entry name" value="Lamin A/C globular tail domain"/>
    <property type="match status" value="1"/>
</dbReference>
<dbReference type="InterPro" id="IPR002372">
    <property type="entry name" value="PQQ_rpt_dom"/>
</dbReference>
<comment type="caution">
    <text evidence="3">The sequence shown here is derived from an EMBL/GenBank/DDBJ whole genome shotgun (WGS) entry which is preliminary data.</text>
</comment>
<dbReference type="InterPro" id="IPR018391">
    <property type="entry name" value="PQQ_b-propeller_rpt"/>
</dbReference>
<dbReference type="Pfam" id="PF00932">
    <property type="entry name" value="LTD"/>
    <property type="match status" value="1"/>
</dbReference>
<dbReference type="InterPro" id="IPR013783">
    <property type="entry name" value="Ig-like_fold"/>
</dbReference>
<dbReference type="Gene3D" id="2.60.40.1260">
    <property type="entry name" value="Lamin Tail domain"/>
    <property type="match status" value="1"/>
</dbReference>
<dbReference type="Gene3D" id="2.130.10.10">
    <property type="entry name" value="YVTN repeat-like/Quinoprotein amine dehydrogenase"/>
    <property type="match status" value="2"/>
</dbReference>
<dbReference type="InterPro" id="IPR036415">
    <property type="entry name" value="Lamin_tail_dom_sf"/>
</dbReference>
<dbReference type="PANTHER" id="PTHR34512">
    <property type="entry name" value="CELL SURFACE PROTEIN"/>
    <property type="match status" value="1"/>
</dbReference>
<reference evidence="4" key="1">
    <citation type="submission" date="2017-09" db="EMBL/GenBank/DDBJ databases">
        <title>Depth-based differentiation of microbial function through sediment-hosted aquifers and enrichment of novel symbionts in the deep terrestrial subsurface.</title>
        <authorList>
            <person name="Probst A.J."/>
            <person name="Ladd B."/>
            <person name="Jarett J.K."/>
            <person name="Geller-Mcgrath D.E."/>
            <person name="Sieber C.M.K."/>
            <person name="Emerson J.B."/>
            <person name="Anantharaman K."/>
            <person name="Thomas B.C."/>
            <person name="Malmstrom R."/>
            <person name="Stieglmeier M."/>
            <person name="Klingl A."/>
            <person name="Woyke T."/>
            <person name="Ryan C.M."/>
            <person name="Banfield J.F."/>
        </authorList>
    </citation>
    <scope>NUCLEOTIDE SEQUENCE [LARGE SCALE GENOMIC DNA]</scope>
</reference>
<evidence type="ECO:0000256" key="1">
    <source>
        <dbReference type="SAM" id="MobiDB-lite"/>
    </source>
</evidence>
<sequence>NLSNWQEASTEISLPKPILKVEPETLNFEAVKFGLAPESQSLTISNIGQATLFWQGIIPAGVDWLNLNPISGEILVNSSSEISVSIDTLNLSPGLHQTKITILSEYEEKEIPITLELKEDKTKPEVKFVPLSPTQNSIFFTLSWTGEDPVGNVTPTGIDIFSLTVTPAVDGIKYLQNGGWKDWLNPLELDKDYTQLDLQGRDGAEYTFTMQAIDRAGNESQPADASIKVSIPKILITEVQITDGDPSHDFIELYNPNSNSVDLSKWRLKKKNKKGKESSLGVLPTGSVIPANGYFLWASGVDESYPDLIQADISFKSYYLTEDNSIALLTPDNEIISALAWGSSENPFVEGSPFSNNPGKNQSLGRIWLEEEGEYKNTGDNSADFEIQKSTPKAKNEKIKTPSGENPWSMFQHDPQHTGKSSFLGPQTDSSENFFSVEGEYGAVISAENIIYYLSNTGLYSLNSDGSQNWQYPVDLGIAGPTLDSNGTIYFVGYLCDTPSCVTGSNYLLAINYDGTLKWKKTFLTRYLYSNPISDNGKIYLLAGFSTSPEGVIKPGLAAIESATGTTLWLYDEIEESGDKASTPAVSQNGNIYFSFAKILFSLNSTGTENWKLDFSERPELANFSASTVKAGSPLIDQNGNIYLAVHAGTTKPSAGKFYKISPEKEILWIANLGISTDISIVPAIDEEKNVIYTNGVEFGWPGLGYSRFYAFNLSTGELKWEKSLSGYFSSPIIDAEGTIYFTDGSEIKALTPPDGDLKWQYNPGQGTLGAALISLGANGVLYY</sequence>
<evidence type="ECO:0000313" key="4">
    <source>
        <dbReference type="Proteomes" id="UP000229784"/>
    </source>
</evidence>
<dbReference type="Pfam" id="PF13360">
    <property type="entry name" value="PQQ_2"/>
    <property type="match status" value="2"/>
</dbReference>
<feature type="domain" description="LTD" evidence="2">
    <location>
        <begin position="219"/>
        <end position="343"/>
    </location>
</feature>
<protein>
    <recommendedName>
        <fullName evidence="2">LTD domain-containing protein</fullName>
    </recommendedName>
</protein>
<dbReference type="EMBL" id="PEXQ01000037">
    <property type="protein sequence ID" value="PIU15602.1"/>
    <property type="molecule type" value="Genomic_DNA"/>
</dbReference>
<gene>
    <name evidence="3" type="ORF">COT20_01480</name>
</gene>
<evidence type="ECO:0000313" key="3">
    <source>
        <dbReference type="EMBL" id="PIU15602.1"/>
    </source>
</evidence>
<dbReference type="PANTHER" id="PTHR34512:SF30">
    <property type="entry name" value="OUTER MEMBRANE PROTEIN ASSEMBLY FACTOR BAMB"/>
    <property type="match status" value="1"/>
</dbReference>
<dbReference type="Gene3D" id="2.60.40.10">
    <property type="entry name" value="Immunoglobulins"/>
    <property type="match status" value="1"/>
</dbReference>
<dbReference type="InterPro" id="IPR011047">
    <property type="entry name" value="Quinoprotein_ADH-like_sf"/>
</dbReference>